<accession>A0ABD2NLB7</accession>
<dbReference type="Gene3D" id="3.40.50.150">
    <property type="entry name" value="Vaccinia Virus protein VP39"/>
    <property type="match status" value="1"/>
</dbReference>
<proteinExistence type="predicted"/>
<sequence length="270" mass="31146">MEIICVNLSIKIFWTKVGVELLFVIYQSFHDNFPMESGIFIREVEIEIIEESLNFYQKIEGDVSCVVWDASIVLAKYLEKKCNENRGYLKNCKIVELGAGLGCVGITASCLGATVVSTDLPDCIPFLELNINKNRNVWSKHGKLTTKSLIWGRDEELEFVPDMILLADCVYYEESINPLIKTLVNLAGPETEVILCQEMRESVKQQKCWRIFMDHLEEHFKIEHINLSEQHDEFCSSDIIILRLKKKKRMEYKKHELSTLKEGLPTSYGN</sequence>
<name>A0ABD2NLB7_9CUCU</name>
<gene>
    <name evidence="1" type="ORF">HHI36_017048</name>
</gene>
<dbReference type="SUPFAM" id="SSF53335">
    <property type="entry name" value="S-adenosyl-L-methionine-dependent methyltransferases"/>
    <property type="match status" value="1"/>
</dbReference>
<dbReference type="PANTHER" id="PTHR14614">
    <property type="entry name" value="HEPATOCELLULAR CARCINOMA-ASSOCIATED ANTIGEN"/>
    <property type="match status" value="1"/>
</dbReference>
<evidence type="ECO:0000313" key="1">
    <source>
        <dbReference type="EMBL" id="KAL3279541.1"/>
    </source>
</evidence>
<dbReference type="InterPro" id="IPR029063">
    <property type="entry name" value="SAM-dependent_MTases_sf"/>
</dbReference>
<dbReference type="EMBL" id="JABFTP020000124">
    <property type="protein sequence ID" value="KAL3279541.1"/>
    <property type="molecule type" value="Genomic_DNA"/>
</dbReference>
<comment type="caution">
    <text evidence="1">The sequence shown here is derived from an EMBL/GenBank/DDBJ whole genome shotgun (WGS) entry which is preliminary data.</text>
</comment>
<organism evidence="1 2">
    <name type="scientific">Cryptolaemus montrouzieri</name>
    <dbReference type="NCBI Taxonomy" id="559131"/>
    <lineage>
        <taxon>Eukaryota</taxon>
        <taxon>Metazoa</taxon>
        <taxon>Ecdysozoa</taxon>
        <taxon>Arthropoda</taxon>
        <taxon>Hexapoda</taxon>
        <taxon>Insecta</taxon>
        <taxon>Pterygota</taxon>
        <taxon>Neoptera</taxon>
        <taxon>Endopterygota</taxon>
        <taxon>Coleoptera</taxon>
        <taxon>Polyphaga</taxon>
        <taxon>Cucujiformia</taxon>
        <taxon>Coccinelloidea</taxon>
        <taxon>Coccinellidae</taxon>
        <taxon>Scymninae</taxon>
        <taxon>Scymnini</taxon>
        <taxon>Cryptolaemus</taxon>
    </lineage>
</organism>
<dbReference type="PANTHER" id="PTHR14614:SF44">
    <property type="entry name" value="PROTEIN N-LYSINE METHYLTRANSFERASE METTL21D"/>
    <property type="match status" value="1"/>
</dbReference>
<dbReference type="InterPro" id="IPR019410">
    <property type="entry name" value="Methyltransf_16"/>
</dbReference>
<dbReference type="AlphaFoldDB" id="A0ABD2NLB7"/>
<dbReference type="Proteomes" id="UP001516400">
    <property type="component" value="Unassembled WGS sequence"/>
</dbReference>
<protein>
    <submittedName>
        <fullName evidence="1">Uncharacterized protein</fullName>
    </submittedName>
</protein>
<evidence type="ECO:0000313" key="2">
    <source>
        <dbReference type="Proteomes" id="UP001516400"/>
    </source>
</evidence>
<dbReference type="Pfam" id="PF10294">
    <property type="entry name" value="Methyltransf_16"/>
    <property type="match status" value="1"/>
</dbReference>
<reference evidence="1 2" key="1">
    <citation type="journal article" date="2021" name="BMC Biol.">
        <title>Horizontally acquired antibacterial genes associated with adaptive radiation of ladybird beetles.</title>
        <authorList>
            <person name="Li H.S."/>
            <person name="Tang X.F."/>
            <person name="Huang Y.H."/>
            <person name="Xu Z.Y."/>
            <person name="Chen M.L."/>
            <person name="Du X.Y."/>
            <person name="Qiu B.Y."/>
            <person name="Chen P.T."/>
            <person name="Zhang W."/>
            <person name="Slipinski A."/>
            <person name="Escalona H.E."/>
            <person name="Waterhouse R.M."/>
            <person name="Zwick A."/>
            <person name="Pang H."/>
        </authorList>
    </citation>
    <scope>NUCLEOTIDE SEQUENCE [LARGE SCALE GENOMIC DNA]</scope>
    <source>
        <strain evidence="1">SYSU2018</strain>
    </source>
</reference>
<keyword evidence="2" id="KW-1185">Reference proteome</keyword>